<evidence type="ECO:0000256" key="3">
    <source>
        <dbReference type="ARBA" id="ARBA00022989"/>
    </source>
</evidence>
<evidence type="ECO:0000256" key="6">
    <source>
        <dbReference type="SAM" id="Phobius"/>
    </source>
</evidence>
<sequence>MLPWLAWAACVWALGYAARRTVRRSQVQVAPGVVHYDTVALNEWPAAIVRPCMYGRAYRAVLALYDVGIVVAGLAMVASLAVVLVTCCQLFLRVSPRLAKRDAIPDAAPLWLTPLVPGVNLPLRHAAALVPVGLVSQMLHEAGHAVAAALHHVEPLSMGLYVFFPAIPVAYVQLPEQLRGQRARLQVVSAGVWHNAMLVLCFVLASSLASVFWTDAQSLRVSAPGPLRADVPRNSRITALNDVPVSAMPPTERLYAWTRLVHDTPWPAEPGWCIPPATWTQASDACCHEPSDSLACFSSASEQRCMLPLDIFVHSTRCHDTCSQGFCAAPRDPLARLYLDDDLVVLRGPFRGLSQTMRISTKQLRFPWIYLVPEVWADTLAHYGAYLYQLVFMVNVALLLINMLPIPALDGSAYLQHAMGLPVPFHEAYDLEDPAAMPRPTGQRLLLVIQGTTCILTGLALVGSIWVSALPT</sequence>
<accession>A0A3G2S5J0</accession>
<dbReference type="VEuPathDB" id="FungiDB:DNF11_2365"/>
<feature type="signal peptide" evidence="7">
    <location>
        <begin position="1"/>
        <end position="17"/>
    </location>
</feature>
<keyword evidence="4 6" id="KW-0472">Membrane</keyword>
<dbReference type="STRING" id="425264.A0A3G2S5J0"/>
<evidence type="ECO:0000256" key="5">
    <source>
        <dbReference type="ARBA" id="ARBA00032658"/>
    </source>
</evidence>
<evidence type="ECO:0000256" key="2">
    <source>
        <dbReference type="ARBA" id="ARBA00022692"/>
    </source>
</evidence>
<dbReference type="GO" id="GO:0016020">
    <property type="term" value="C:membrane"/>
    <property type="evidence" value="ECO:0007669"/>
    <property type="project" value="InterPro"/>
</dbReference>
<organism evidence="9 10">
    <name type="scientific">Malassezia restricta (strain ATCC 96810 / NBRC 103918 / CBS 7877)</name>
    <name type="common">Seborrheic dermatitis infection agent</name>
    <dbReference type="NCBI Taxonomy" id="425264"/>
    <lineage>
        <taxon>Eukaryota</taxon>
        <taxon>Fungi</taxon>
        <taxon>Dikarya</taxon>
        <taxon>Basidiomycota</taxon>
        <taxon>Ustilaginomycotina</taxon>
        <taxon>Malasseziomycetes</taxon>
        <taxon>Malasseziales</taxon>
        <taxon>Malasseziaceae</taxon>
        <taxon>Malassezia</taxon>
    </lineage>
</organism>
<evidence type="ECO:0000256" key="4">
    <source>
        <dbReference type="ARBA" id="ARBA00023136"/>
    </source>
</evidence>
<feature type="transmembrane region" description="Helical" evidence="6">
    <location>
        <begin position="445"/>
        <end position="467"/>
    </location>
</feature>
<dbReference type="GO" id="GO:0004222">
    <property type="term" value="F:metalloendopeptidase activity"/>
    <property type="evidence" value="ECO:0007669"/>
    <property type="project" value="InterPro"/>
</dbReference>
<dbReference type="AlphaFoldDB" id="A0A3G2S5J0"/>
<keyword evidence="2 6" id="KW-0812">Transmembrane</keyword>
<dbReference type="PANTHER" id="PTHR13325:SF3">
    <property type="entry name" value="MEMBRANE-BOUND TRANSCRIPTION FACTOR SITE-2 PROTEASE"/>
    <property type="match status" value="1"/>
</dbReference>
<dbReference type="InterPro" id="IPR008915">
    <property type="entry name" value="Peptidase_M50"/>
</dbReference>
<keyword evidence="9" id="KW-0378">Hydrolase</keyword>
<feature type="transmembrane region" description="Helical" evidence="6">
    <location>
        <begin position="192"/>
        <end position="213"/>
    </location>
</feature>
<dbReference type="EMBL" id="CP033151">
    <property type="protein sequence ID" value="AYO43315.1"/>
    <property type="molecule type" value="Genomic_DNA"/>
</dbReference>
<dbReference type="PANTHER" id="PTHR13325">
    <property type="entry name" value="PROTEASE M50 MEMBRANE-BOUND TRANSCRIPTION FACTOR SITE 2 PROTEASE"/>
    <property type="match status" value="1"/>
</dbReference>
<keyword evidence="9" id="KW-0645">Protease</keyword>
<dbReference type="InterPro" id="IPR001193">
    <property type="entry name" value="MBTPS2"/>
</dbReference>
<evidence type="ECO:0000313" key="10">
    <source>
        <dbReference type="Proteomes" id="UP000269793"/>
    </source>
</evidence>
<protein>
    <recommendedName>
        <fullName evidence="5">Endopeptidase S2P</fullName>
    </recommendedName>
</protein>
<evidence type="ECO:0000313" key="9">
    <source>
        <dbReference type="EMBL" id="AYO43315.1"/>
    </source>
</evidence>
<keyword evidence="10" id="KW-1185">Reference proteome</keyword>
<keyword evidence="3 6" id="KW-1133">Transmembrane helix</keyword>
<dbReference type="GO" id="GO:0031293">
    <property type="term" value="P:membrane protein intracellular domain proteolysis"/>
    <property type="evidence" value="ECO:0007669"/>
    <property type="project" value="TreeGrafter"/>
</dbReference>
<feature type="transmembrane region" description="Helical" evidence="6">
    <location>
        <begin position="67"/>
        <end position="92"/>
    </location>
</feature>
<evidence type="ECO:0000256" key="7">
    <source>
        <dbReference type="SAM" id="SignalP"/>
    </source>
</evidence>
<evidence type="ECO:0000256" key="1">
    <source>
        <dbReference type="ARBA" id="ARBA00004127"/>
    </source>
</evidence>
<dbReference type="GO" id="GO:1905897">
    <property type="term" value="P:regulation of response to endoplasmic reticulum stress"/>
    <property type="evidence" value="ECO:0007669"/>
    <property type="project" value="TreeGrafter"/>
</dbReference>
<dbReference type="GO" id="GO:0012505">
    <property type="term" value="C:endomembrane system"/>
    <property type="evidence" value="ECO:0007669"/>
    <property type="project" value="UniProtKB-SubCell"/>
</dbReference>
<reference evidence="9 10" key="1">
    <citation type="submission" date="2018-10" db="EMBL/GenBank/DDBJ databases">
        <title>Complete genome sequence of Malassezia restricta CBS 7877.</title>
        <authorList>
            <person name="Morand S.C."/>
            <person name="Bertignac M."/>
            <person name="Iltis A."/>
            <person name="Kolder I."/>
            <person name="Pirovano W."/>
            <person name="Jourdain R."/>
            <person name="Clavaud C."/>
        </authorList>
    </citation>
    <scope>NUCLEOTIDE SEQUENCE [LARGE SCALE GENOMIC DNA]</scope>
    <source>
        <strain evidence="9 10">CBS 7877</strain>
    </source>
</reference>
<comment type="subcellular location">
    <subcellularLocation>
        <location evidence="1">Endomembrane system</location>
        <topology evidence="1">Multi-pass membrane protein</topology>
    </subcellularLocation>
</comment>
<feature type="transmembrane region" description="Helical" evidence="6">
    <location>
        <begin position="386"/>
        <end position="409"/>
    </location>
</feature>
<gene>
    <name evidence="9" type="primary">MBTPS2</name>
    <name evidence="9" type="ORF">DNF11_2365</name>
</gene>
<dbReference type="Proteomes" id="UP000269793">
    <property type="component" value="Chromosome IV"/>
</dbReference>
<keyword evidence="7" id="KW-0732">Signal</keyword>
<evidence type="ECO:0000259" key="8">
    <source>
        <dbReference type="Pfam" id="PF02163"/>
    </source>
</evidence>
<proteinExistence type="predicted"/>
<name>A0A3G2S5J0_MALR7</name>
<feature type="domain" description="Peptidase M50" evidence="8">
    <location>
        <begin position="135"/>
        <end position="418"/>
    </location>
</feature>
<dbReference type="GO" id="GO:0005737">
    <property type="term" value="C:cytoplasm"/>
    <property type="evidence" value="ECO:0007669"/>
    <property type="project" value="TreeGrafter"/>
</dbReference>
<feature type="chain" id="PRO_5018094717" description="Endopeptidase S2P" evidence="7">
    <location>
        <begin position="18"/>
        <end position="472"/>
    </location>
</feature>
<dbReference type="Pfam" id="PF02163">
    <property type="entry name" value="Peptidase_M50"/>
    <property type="match status" value="1"/>
</dbReference>
<dbReference type="OrthoDB" id="7694678at2759"/>